<evidence type="ECO:0008006" key="4">
    <source>
        <dbReference type="Google" id="ProtNLM"/>
    </source>
</evidence>
<dbReference type="KEGG" id="ddb:E7747_03470"/>
<dbReference type="Proteomes" id="UP000297149">
    <property type="component" value="Chromosome"/>
</dbReference>
<accession>A0A4P7W0R7</accession>
<dbReference type="PROSITE" id="PS51257">
    <property type="entry name" value="PROKAR_LIPOPROTEIN"/>
    <property type="match status" value="1"/>
</dbReference>
<feature type="signal peptide" evidence="1">
    <location>
        <begin position="1"/>
        <end position="25"/>
    </location>
</feature>
<keyword evidence="3" id="KW-1185">Reference proteome</keyword>
<gene>
    <name evidence="2" type="ORF">E7747_03470</name>
</gene>
<keyword evidence="1" id="KW-0732">Signal</keyword>
<evidence type="ECO:0000256" key="1">
    <source>
        <dbReference type="SAM" id="SignalP"/>
    </source>
</evidence>
<dbReference type="AlphaFoldDB" id="A0A4P7W0R7"/>
<evidence type="ECO:0000313" key="3">
    <source>
        <dbReference type="Proteomes" id="UP000297149"/>
    </source>
</evidence>
<organism evidence="2 3">
    <name type="scientific">Duncaniella dubosii</name>
    <dbReference type="NCBI Taxonomy" id="2518971"/>
    <lineage>
        <taxon>Bacteria</taxon>
        <taxon>Pseudomonadati</taxon>
        <taxon>Bacteroidota</taxon>
        <taxon>Bacteroidia</taxon>
        <taxon>Bacteroidales</taxon>
        <taxon>Muribaculaceae</taxon>
        <taxon>Duncaniella</taxon>
    </lineage>
</organism>
<protein>
    <recommendedName>
        <fullName evidence="4">Lipocalin-like domain-containing protein</fullName>
    </recommendedName>
</protein>
<feature type="chain" id="PRO_5020364286" description="Lipocalin-like domain-containing protein" evidence="1">
    <location>
        <begin position="26"/>
        <end position="163"/>
    </location>
</feature>
<dbReference type="RefSeq" id="WP_123614041.1">
    <property type="nucleotide sequence ID" value="NZ_CAXHQF010000038.1"/>
</dbReference>
<sequence>MNKILNRLFILTALVMALSSCKDEAEIPGHGKPGNPEKEVAGTYVGTWTKTQRNSTAEPVTAEGTLTFTATDEAYITVVKIGCESSAMDFNNTSSFASTESRANIVGQSAQYVFYNVLTTNGLGTSFNGTVSFGGEATMTFAKTIRQGRVTYTYDYTFTGTKQ</sequence>
<evidence type="ECO:0000313" key="2">
    <source>
        <dbReference type="EMBL" id="QCD41451.1"/>
    </source>
</evidence>
<reference evidence="3" key="1">
    <citation type="submission" date="2019-02" db="EMBL/GenBank/DDBJ databases">
        <title>Isolation and identification of novel species under the genus Muribaculum.</title>
        <authorList>
            <person name="Miyake S."/>
            <person name="Ding Y."/>
            <person name="Low A."/>
            <person name="Soh M."/>
            <person name="Seedorf H."/>
        </authorList>
    </citation>
    <scope>NUCLEOTIDE SEQUENCE [LARGE SCALE GENOMIC DNA]</scope>
    <source>
        <strain evidence="3">H5</strain>
    </source>
</reference>
<proteinExistence type="predicted"/>
<dbReference type="EMBL" id="CP039396">
    <property type="protein sequence ID" value="QCD41451.1"/>
    <property type="molecule type" value="Genomic_DNA"/>
</dbReference>
<name>A0A4P7W0R7_9BACT</name>